<dbReference type="GO" id="GO:0000271">
    <property type="term" value="P:polysaccharide biosynthetic process"/>
    <property type="evidence" value="ECO:0007669"/>
    <property type="project" value="InterPro"/>
</dbReference>
<feature type="domain" description="GtrA/DPMS transmembrane" evidence="6">
    <location>
        <begin position="6"/>
        <end position="85"/>
    </location>
</feature>
<keyword evidence="4 5" id="KW-0472">Membrane</keyword>
<keyword evidence="2 5" id="KW-0812">Transmembrane</keyword>
<comment type="caution">
    <text evidence="7">The sequence shown here is derived from an EMBL/GenBank/DDBJ whole genome shotgun (WGS) entry which is preliminary data.</text>
</comment>
<dbReference type="Pfam" id="PF04138">
    <property type="entry name" value="GtrA_DPMS_TM"/>
    <property type="match status" value="1"/>
</dbReference>
<evidence type="ECO:0000256" key="5">
    <source>
        <dbReference type="SAM" id="Phobius"/>
    </source>
</evidence>
<dbReference type="GO" id="GO:0006629">
    <property type="term" value="P:lipid metabolic process"/>
    <property type="evidence" value="ECO:0007669"/>
    <property type="project" value="InterPro"/>
</dbReference>
<accession>A0A2K3P8M8</accession>
<dbReference type="Proteomes" id="UP000236291">
    <property type="component" value="Unassembled WGS sequence"/>
</dbReference>
<dbReference type="PANTHER" id="PTHR31595:SF57">
    <property type="entry name" value="OS04G0481900 PROTEIN"/>
    <property type="match status" value="1"/>
</dbReference>
<evidence type="ECO:0000313" key="7">
    <source>
        <dbReference type="EMBL" id="PNY11633.1"/>
    </source>
</evidence>
<protein>
    <recommendedName>
        <fullName evidence="6">GtrA/DPMS transmembrane domain-containing protein</fullName>
    </recommendedName>
</protein>
<dbReference type="GO" id="GO:0016020">
    <property type="term" value="C:membrane"/>
    <property type="evidence" value="ECO:0007669"/>
    <property type="project" value="UniProtKB-SubCell"/>
</dbReference>
<evidence type="ECO:0000256" key="3">
    <source>
        <dbReference type="ARBA" id="ARBA00022989"/>
    </source>
</evidence>
<reference evidence="7 8" key="1">
    <citation type="journal article" date="2014" name="Am. J. Bot.">
        <title>Genome assembly and annotation for red clover (Trifolium pratense; Fabaceae).</title>
        <authorList>
            <person name="Istvanek J."/>
            <person name="Jaros M."/>
            <person name="Krenek A."/>
            <person name="Repkova J."/>
        </authorList>
    </citation>
    <scope>NUCLEOTIDE SEQUENCE [LARGE SCALE GENOMIC DNA]</scope>
    <source>
        <strain evidence="8">cv. Tatra</strain>
        <tissue evidence="7">Young leaves</tissue>
    </source>
</reference>
<organism evidence="7 8">
    <name type="scientific">Trifolium pratense</name>
    <name type="common">Red clover</name>
    <dbReference type="NCBI Taxonomy" id="57577"/>
    <lineage>
        <taxon>Eukaryota</taxon>
        <taxon>Viridiplantae</taxon>
        <taxon>Streptophyta</taxon>
        <taxon>Embryophyta</taxon>
        <taxon>Tracheophyta</taxon>
        <taxon>Spermatophyta</taxon>
        <taxon>Magnoliopsida</taxon>
        <taxon>eudicotyledons</taxon>
        <taxon>Gunneridae</taxon>
        <taxon>Pentapetalae</taxon>
        <taxon>rosids</taxon>
        <taxon>fabids</taxon>
        <taxon>Fabales</taxon>
        <taxon>Fabaceae</taxon>
        <taxon>Papilionoideae</taxon>
        <taxon>50 kb inversion clade</taxon>
        <taxon>NPAAA clade</taxon>
        <taxon>Hologalegina</taxon>
        <taxon>IRL clade</taxon>
        <taxon>Trifolieae</taxon>
        <taxon>Trifolium</taxon>
    </lineage>
</organism>
<dbReference type="InterPro" id="IPR044851">
    <property type="entry name" value="Wax_synthase"/>
</dbReference>
<dbReference type="EMBL" id="ASHM01004677">
    <property type="protein sequence ID" value="PNY11633.1"/>
    <property type="molecule type" value="Genomic_DNA"/>
</dbReference>
<feature type="transmembrane region" description="Helical" evidence="5">
    <location>
        <begin position="72"/>
        <end position="92"/>
    </location>
</feature>
<dbReference type="GO" id="GO:0008374">
    <property type="term" value="F:O-acyltransferase activity"/>
    <property type="evidence" value="ECO:0007669"/>
    <property type="project" value="InterPro"/>
</dbReference>
<comment type="subcellular location">
    <subcellularLocation>
        <location evidence="1">Membrane</location>
        <topology evidence="1">Multi-pass membrane protein</topology>
    </subcellularLocation>
</comment>
<evidence type="ECO:0000256" key="2">
    <source>
        <dbReference type="ARBA" id="ARBA00022692"/>
    </source>
</evidence>
<feature type="transmembrane region" description="Helical" evidence="5">
    <location>
        <begin position="40"/>
        <end position="60"/>
    </location>
</feature>
<evidence type="ECO:0000259" key="6">
    <source>
        <dbReference type="Pfam" id="PF04138"/>
    </source>
</evidence>
<proteinExistence type="predicted"/>
<sequence>MSKTVLGPQWAPLPGIIATFLVSGLMHELLFFHVTRVTPTWEVTCFFVLHGVCVVVEVGLMKWLGHRWRVHWAISGLITVAIVVATAAWLFFPPLLRDGADQRSIEELNNVVHCVLRKFQGRE</sequence>
<evidence type="ECO:0000256" key="4">
    <source>
        <dbReference type="ARBA" id="ARBA00023136"/>
    </source>
</evidence>
<dbReference type="STRING" id="57577.A0A2K3P8M8"/>
<keyword evidence="3 5" id="KW-1133">Transmembrane helix</keyword>
<name>A0A2K3P8M8_TRIPR</name>
<evidence type="ECO:0000256" key="1">
    <source>
        <dbReference type="ARBA" id="ARBA00004141"/>
    </source>
</evidence>
<evidence type="ECO:0000313" key="8">
    <source>
        <dbReference type="Proteomes" id="UP000236291"/>
    </source>
</evidence>
<gene>
    <name evidence="7" type="ORF">L195_g008244</name>
</gene>
<reference evidence="7 8" key="2">
    <citation type="journal article" date="2017" name="Front. Plant Sci.">
        <title>Gene Classification and Mining of Molecular Markers Useful in Red Clover (Trifolium pratense) Breeding.</title>
        <authorList>
            <person name="Istvanek J."/>
            <person name="Dluhosova J."/>
            <person name="Dluhos P."/>
            <person name="Patkova L."/>
            <person name="Nedelnik J."/>
            <person name="Repkova J."/>
        </authorList>
    </citation>
    <scope>NUCLEOTIDE SEQUENCE [LARGE SCALE GENOMIC DNA]</scope>
    <source>
        <strain evidence="8">cv. Tatra</strain>
        <tissue evidence="7">Young leaves</tissue>
    </source>
</reference>
<dbReference type="AlphaFoldDB" id="A0A2K3P8M8"/>
<dbReference type="PANTHER" id="PTHR31595">
    <property type="entry name" value="LONG-CHAIN-ALCOHOL O-FATTY-ACYLTRANSFERASE 3-RELATED"/>
    <property type="match status" value="1"/>
</dbReference>
<feature type="transmembrane region" description="Helical" evidence="5">
    <location>
        <begin position="12"/>
        <end position="34"/>
    </location>
</feature>
<dbReference type="InterPro" id="IPR007267">
    <property type="entry name" value="GtrA_DPMS_TM"/>
</dbReference>